<dbReference type="GO" id="GO:0031177">
    <property type="term" value="F:phosphopantetheine binding"/>
    <property type="evidence" value="ECO:0007669"/>
    <property type="project" value="InterPro"/>
</dbReference>
<sequence length="7584" mass="809957">MTGKGTGASEATGQTTGASDGLTVEDRLELLRQWNNETWPSATATVPELFAQQARLTPDALAVVSRASAATGRDSGDIRLTYRGLAVRAYQLANYLRAQGVDHERVVAIAVPRSTEMVIAVVAILAAGGAFVPLDPQWPAERRAQVLADTRATAVLVAPGAACPGDPNPIELDLDDWDFEDQPATAPAVDIDAGQLAYVIFTSGSTGKPKGAMIRHEAICERLNWQVQEILGFGPGDASLFKAPLSFDISINEVLLPLVSGGYVVVADPGGERDPQYLLDLIATEKVTFVYLVSSMLDVLLDLASETDTATSPLSGLKHVWCGGEVLTPALFDRFRTQLSTTLYHGYGPAEATIGVSHVIYRDRAERIETSIGRPNPHTQLYVLDDDLQPVPVGVGGELYAAGFLLGRGYVNAPGLTGARFIANPFAQDGSRMYRTGDLARWTPDGVLEFLGRADNQVKIRGMRVELEEIEAVLAAHPQVRHAAVVLRKTPAGGAQLTGYALSTTGADPGELRTWCAEKLPEHMVPGAVLVLDEFPVTANGKIDRRALPEPVVVDAGSGAAVTDPRVQVICDMYADLLGVPSVGADTDFFGIGGDSIAAMGLVSRARRAGLRVRPRDVLTLRTPAALAAAVTDIEVAGPATVPGTGNVEPTPILAWLHEIGNGTDGFFQSMAVHTPAGLTPPALTAMLDALLDCHDLLRARLGSDGGLTVPVTAAVAAADILTRIDRSADQKAAHDRAVAELDPAAGRMLNAVWLDGAGEPGRLILVVHHVVIDGVSLRVLAEDLQSAWADITAGRPIAIAKPDTTFRQWATELRAACIRGDFATDEAYWLRAVAADDPLIGTRALNPATDTVATEDRLTVRLDQDSTARLLGPVPAAIRGGVNDALVAALALAVAHWRGDDHGLLLELEGHGREPDHLGAAGEHLDLSRTIGWFTTLFPVHLQPGVASWAELMAGGPTLGAAVKTVKEQLRAVPRNGLSYGALRYLSGRQRPDLSVAPQILFNYLGRFAGTEQTPWTMVDATVGEDRDPRMPLPRALEINAVAVDTDEGTRLAATFSWPAGVLDKDRVTELAQAWTSVLTAIAHSTDVTGPTPSDFPLVALTQADIDALPVAVADVLPLSPLQAGIYFHSTYADTDPYVVQQIVSYEGPLDPNRLRQAADTLIARHPQLGASFRPLADGSLVATLASTPPAVRWDYHDLSAHAAEDATAHIAQIAEQQRTEPFDLADPPLMRYTLVRLSTHRHVLIQTVHHIIADGWSVPIVLRELAALHDDPDTGRLPVPARYRDHLAWLAGTSPAESLTAWCAELDGVAEPTRLADALPPRRSAGAGFGRVTADIDAHIADWAAGHGVTVSAVLGAAWGITVGRLTGRTDVVHGSTVSGRGSDVAGIDDMVGLLINTVPARTQWSPADTLAAVVARHAHAHAAVFEHHHVALADIQHAIGIPELFDTLVVVENYPAADNRDAAIRVTDMEVIEAPHYPLTLMVKPGERLHVALTHDRAVVDTGTAEHVLALYRRTLAAILAAGDTARCGDIEVLDAPGRDQVLRSGTGAPARTGTVLELFDNQVRRSPAAVALQANEAPGHRSGMRLTYRDLDDRAAVLAGALLAAGVRRGDIVAVATSRTATTAIALLAVLRTGATYLPIDPGYPAVRISYMLADARPVVVLTDGTALPTHDLQVVHADAQGHPWRDTDIEPDDAASIVYTSGSTGRPKGVIVTHGALTNRLSWARAVWSQDRDDIRIAKSSMSFIDGATELLGALVSGATTVIADDATAKDGAALAALVDDVAATQLLVVPSLGSAMAEVGGRKLGSLRRWICSGEALDAATVEALQRVSPEAEIVNSYGSSEVAGDVLAGPVSQAVTLGRPVPGTRIYLLGPDLSPVPPGAVGEIYVGGAQLAQGYLGRCADTATRFVADPFSADGERLYRTGDLARWTPDWAVEYLGRADNQVKINGFRVELGEVEAALTALPDIADAVVTVRGQRVDGYVVARAGSTLDPATVRAAVAATLPTHMTPATITLLDVIPLLPNGKRDRRALPEPVIATSHTAPRTDRESQICAVFAAVLGIDEAGIDDDFFALGGDSLLALRVVNRLAGAGITLATSDLFRLRTARALGAVPDAATPVAAPGPAKVEAWHGLSDEDLARLTGSCPVEVADVWPLSPLQQGVYYQCTYTDDVNTYLAQNVFDFDHRLDIDALRVAFGAMLSRHDNLRAGFTSADLPRPVQYIGRFVPATVGEVDLTELNADLAEEQLAEVMRADSTAPFDLTTPPLVRLTVIRRPGRGDRLLLTCHFLLWDGWSRELVLRELFALYNSGGLRGALPAGAATYADYLRWVAAQDHAASARAWAEALSGLTEPTLIADPAGGAETALPERVYGELSAGVTALLDQHARREHTTANTVLTAALGIVLGYETGNTDVVFGTTVAGRPPELPGVEHVIGQFLNTVPVRVAMAPTATVAELLRGVEDFRLALMAHEYVGLGDITRAAGHQQLFDSLYVLQNFLDDDTFTDFERQQGIVGVDFVDTTHYPLTWVLTPGERLRIKLEYRPDVVGADTAAAMVARLCRVVELLLTQPDTQIGALDLILDAEHDELAAQWRTAEHPIGGATIADLLAERAASCPNDTALVFGAERLTYAELDERINRLARLLIAHGARPEQVVALALPRSLDMVVALFAVLRTGAAYLPLERDYPLARLTGMLDDARPVLLVCPESSTELTAHQIGLGAAVLSPDSATVIEALAQTPGTALSDDELGAFTGADRLEYPAYVIFTSGSTGRPKGVVTPYRGLTNMQLNHRAEIFDPAVAKAGGRRLRVAHTVSFSFDMSWEELLWLVEGHEVHICDEDLRRDATALVAYCHEHRIDVVNVTPSYAHHLFAEGLLDAGRHAPTLVLLGGEAVSEDVWNRLRDRPDSTGYNLYGPTEYTINTLGGGTDDSVTPTVGRPIWNTRAYILDAWLRPVRDGVIGELYIAGTGLARGYLHRAGLTADRFVADPNNPGGRMYRTGDLVARRADASGILDFFGRSDDQVKIRGYRVELGEVAAALQALPGIRHATVVVRSGIAGSGTNTKQLAGYVVPESPCNPAELAVELRSALTQTLPDYMVPALYGVLDTVPLTVNGKLDTKALPEPVTPASGPTRAPRDHREELLAGIFADVLGLSEVGIDDDFFTLGGDSISSIAVSGKARKAGLQLTPRDIFRRRTVSALAASVTETAPAATVADSGIGPITATPILAETAQSDTPLANFYQSMVLATPAEITSEQLELVLQTVLGGHDMLRARLDRTATGWTLTVPPATPRFAVSRRPGAVTGAVVAAAAAELDPATGTMVRAVWHEEAKQLLLVIHHLVIDGVSWRILTEDLSRAWADVAAGRVPTVDPVPTSYRTWSETIGAATFTDEIEHWNRVLATPDPDLGHRPLDSALDVAETTVHHSVSLSPELSTALLAEVPAAMYGGVNDVLLTGLSLALAQWRADRGHTDARATLLSLEGHGRESDLLPVASLARDRSPVASLAQDLDLSRTVGWFTSIYPVAIDPGTVPWAEVLAAGPALATAAKAVKEQLRTVPNRGLGYGVLRYLDPTAPVHGAAPQILFNYLGRFAGGAGRDWEAVADIGALREGVDNSNPAMPLEINALAEDGAEGTVLTMTLSWPAGLIAAADVHQLAAMWTDALDALTRCRALTGHTPSDFDLIAISQDDLDDWEHLGEIEDVLPLLPLQEGMYFHSAFLEAGPDGVVDTYRVQQIAEISGPLDIALLRAAVTATVCRHQALRAGFRELRDGRIAQVIFSDPAIEFAVSTGDVKSVAEQQLSRPFMLSEAPLVRYAVVSLSDTEHRLIQTMHHIVADGWSYPVIFGDIIAHYNAGLGAATGLAPVTATLRDHVEATIGANRDAARAIWSDALDGAQPTILFAAGRETIGAHRSAVRRVSPELTAALTRTARDRGVTPSTVLHGAWGLLLGRLLDRTRVVFGSTVSGRGGELAGTDSLVGLLINTLPVPMAWQHDTPIGAVMVALQDQQSGLLDAQQLGLAELAKLAGVRGFFDTMVVVENFPATGTETPDDPRALTFHRFTGTDAPHYPLSFVAYLDERLGIEIKYDADVVTATQAERYAERVERILAAFAENPDAPVATVDLRTDAERARVIADVARPGPDRTLVELFAGVVTRTPDAVAVSCGAERLTYAELDARSTAVAAALADLGVGAESRVAVALPRSTELIVGLLAVLKAGGAYVPLDIDSPAARLHHIVTDAAPVCVLTDTPDRVPTGSARTVLLADAARHAGPAPQVRVDPDHPAYVIYTSGSTGVPKGVTVAHRQVAALFDSATTLFEFGPTDVWTMFHSAAFDFSVWELWGALSYGGRLVIVEQDVARDPDRFIDLLGDEGVTVLNQTPSAFYPLIDADRRRRRTLALRYIVFGGEALDTSRLTGWYERHRPDTPQLVNMYGITETCVHVSFRPLTATDATDARSVIGGPLPGLQIHLLDNALQPVPTGVIGEMYVAGGQLARGYAGRAGLTASRFVANPFDPNGERLYRSGDTAMWAEDGELVYIGRSDQQVKVRGYRIELGEVESALAALPGITNAAAAVHPDAAGRARLIGYLVGESDFAAARDELAARLPGYMVPAVLIGLDALPLTVNGKLDRAALPAPAETVATLVPVGTDQGVAGMLAALYTEILGTDVGVDDDFFAMGGDSIIAIQLVNRARRLGVRITPQQVFTARTPAGLAEAAGSPAVQLETAADDSGPDLGEVMLTPIVQRLAELGGTVSRFNQAELLRTPAGATHERLEAAVNAVVARHDALRLRLHRPAPTLWSLETTAGEQVTVRHVDAAGIDDDALRALIGTESDAAADRLDPEAGSVLQAVWFDLGAERQGRLLLVAHHLTVDAVSWRILVDDLGEAWNRQRLAPVPTSLRTYARAVNENAQQAARLAEFEHWTATLAPGGELDPQAATFGLTVGDTRDHEIRLTAAETLPLLTTVPAAANADVNETLVAALHVAVQRWRIARGGVADAPFVLDLERHGRDGWGDDLDLSRTVGWFTAIAPVRLAGSSIPVASLAEGAGDHHLAVLKDVKERLRSVPDRGLGYGQLRYCNPRTAAALGRLAPPQVLFNYLGRWASDSDGDWESAPEVHALRVAPDPDLGTPYLLEINVICDETQDGPRLRATLTYPDGEFAGSVRDLADHWTAVLREFGSLATASGALTPSDLPLVDLTQQQIDHITESEAVETIWPLSPLQEGVYFQARYSDAAVYIVQNVFDFAERVDTTALAAAVAAVMRRNPVLRSGFRADELPHPVAVIAENPTCEPEVVDLTGLAADHAKDRVAAITAQERLRTFDITRAPLVRLTVLRTAETDRLILSYHFLLLDGWSREQLLRELFAEYAAAKRGTPANLPLPHAEFTDYLRWLSTQDRTESGRQWSRALADLPAPTLVVPAAVGTAPTLALRLDFFLTEGQTSRLSQIARDCGVTLNALISTALALVLAYETGSDDVVFGSTVAGRPTDIDGIDAVIGLFLNTVPTRVRLRPQVTVADAMRAVQSDRLLLMDHEYLGLGDIQRAVGQQGTLFDSLYVLQNFLDDDTFTDMETEYGIVGHDSIDASHYPLTWVASPGRRLWMKLEYRPDVVDRAHAQRLLDRLRQVLLGMDPAATLAAAELVLPEEADRQLAQADSTRHPLPEATVIDLLAERSRTAGGHTALVCGAQSIDFGQLDAEVNRMAAVLRARGIGAETTVALAIPRSITAVVALFAVLRSGAAYLPLELDYPDDRLAVMLTDGQPAAIITTRAVAGRIGAVAVASCPVLVLDDPETAAELAAAPAIWDGHRPGLDEPAYVIYTSGSTGKPKGVLTPHRGLTNMHLNHREAIFAPAIAKAGGRRLRIAHTVSFSFDMSWEELLWLIEGHEVHICDEDLRRDATALVAYCHEHRIDVINVTPTYAQLLIEQGLLDRGSSRAASLAPEGHAPVLVLLGGEAVSATVWNRLRDSDTSYGYNLYGPTEYTINTLGGGTDDSTTPTVGTPIWNTRAYILDAWLRPVPDGTPGELYIAGAGLARGYLRQPALSAGRFVANPFEASGDEDARMYRTGDLVVRRPDGNLDFLGRTDDQVKIRGYRVELGDIEAALAAHPDVGQAAVVARPDPNTSGSHRLIGYLVAAGSRADDADLIRRVRGHLKTVLPGYMVPSAMAVLDALPMTDNGKLDTRALPEVAQQRPASRPPQTPTEETLCGLFAEVLGLDEVGVDDDFFDLGGHSLVSIRLINRVRADLGVEMSIRDVFDAPTVGELAALLDERPRMIARPELVVLPRPDRIPASPAQQRLLMLDRLGENGSAYNYPLAFQVQGPLRLDVLDDALADVLARHEALRTVFAEDDGEYVQQILPKGSRAPIELLDAADADRQIATAVQRPFDLSVEIPIRVSVLRTASDEYTVVLLLHHIATDEWSDGPFLADLNQAYAARLGGAPAALAALPVQYADYTLWQRDLLDRVADQQRQFWRTALAGAPDELALPTDRPRPPRPSGAGGVAYVDIPSETAAALRYLATRHQVSPLMLLHAGVAAVLHRLGAGDDIVVGTPVAGRDEAALSEVIGFFVNTVVLRADVSGNPTFDELLARVRTADLAAFAHQELPFDQLVEMLNPPRVAGRNPLFNVFVGYHLRAGGPTEMFGLPTRWTEPPVAAAMFDLGFTLIDDRDGGGATIMAEYSADLFDASTVRTLARRVITALDQFANDSTLPVGALDLLDETERATVAARNATDHPVTPIGLGGLVSRQAALTPNAVAVRFEGAELTYDELDTWSDRLAAGLDVAVGGIVGVSLPRSIELIVALVAVAKSGAAYLALDPDYPQDRRDYMLADSGAQIVLSDPAVVRRLRDGHGRPPLHEIDPAAWAYVLYTSGSTGRPKGVAVPHIGIVNRISWLQDAYPLTAGDRMLVKTPISFDTSVWEVFWPLSVGATLVIARPGGHRDPAYLAETIVAERVTAVDFVPSMLELFLDEPRSAQCRSLTRVTVGGEALADDLAARFAAALGVPLHNLYGPTEAAVDVLGWTADGGPVALGVPGWNVRAHVLDGYLEPVPDGAPGELYLAGVQLADGYLHRPGLTAHRFVADPFGSGTRLYRTGDVVRWRRDGQLEYLGRSDDQIKLRGVRIEPAEIETVLAGHPGVSSARVVVRNDRLVAYYVAGTGGERSDAAAALREHAAAALPVHMVPAAYVELTEFPLTPSGKLDRNALPEPEITAGTGRAPRTDDERRLCALFAEVLGLGASEATGNGEGASEATGNGERASEATGKGEGASASIDDDFFALGGHSLLLVRLASAIRREFGVDIAVADLMVTPTVADIASRLHGGGADTASLDPILPLRVTGDSAASEATGRAEAPLFCVHPASGLSWQFAGLKRYVPENIPIYGLQSPLFATGRLPDTIAELAYEYADSVERVAPTGPVRLLGWSFGGSMALLIASELRRRGREVGFVGMLDARPDTAPGADFDAEAVLGSLLREMGFAVQAGTRMTVADAVTLVRDGGDAIAMLDDTRIAQVLENYVAAERFTAGADYGRYDGDVFFVDAAILEMDLHGVASQGWQAHVRGRLEVVTVACRHSELLDADTLEQLGPLIAERLQG</sequence>
<dbReference type="FunFam" id="1.10.1200.10:FF:000016">
    <property type="entry name" value="Non-ribosomal peptide synthase"/>
    <property type="match status" value="1"/>
</dbReference>
<dbReference type="FunFam" id="3.40.50.980:FF:000001">
    <property type="entry name" value="Non-ribosomal peptide synthetase"/>
    <property type="match status" value="2"/>
</dbReference>
<dbReference type="NCBIfam" id="NF003417">
    <property type="entry name" value="PRK04813.1"/>
    <property type="match status" value="6"/>
</dbReference>
<dbReference type="InterPro" id="IPR036736">
    <property type="entry name" value="ACP-like_sf"/>
</dbReference>
<dbReference type="CDD" id="cd17646">
    <property type="entry name" value="A_NRPS_AB3403-like"/>
    <property type="match status" value="2"/>
</dbReference>
<feature type="domain" description="Carrier" evidence="8">
    <location>
        <begin position="561"/>
        <end position="635"/>
    </location>
</feature>
<dbReference type="Gene3D" id="1.10.1200.10">
    <property type="entry name" value="ACP-like"/>
    <property type="match status" value="4"/>
</dbReference>
<dbReference type="PANTHER" id="PTHR45527">
    <property type="entry name" value="NONRIBOSOMAL PEPTIDE SYNTHETASE"/>
    <property type="match status" value="1"/>
</dbReference>
<comment type="cofactor">
    <cofactor evidence="1">
        <name>pantetheine 4'-phosphate</name>
        <dbReference type="ChEBI" id="CHEBI:47942"/>
    </cofactor>
</comment>
<evidence type="ECO:0000256" key="4">
    <source>
        <dbReference type="ARBA" id="ARBA00022553"/>
    </source>
</evidence>
<keyword evidence="10" id="KW-1185">Reference proteome</keyword>
<proteinExistence type="inferred from homology"/>
<dbReference type="InterPro" id="IPR006162">
    <property type="entry name" value="Ppantetheine_attach_site"/>
</dbReference>
<dbReference type="FunFam" id="1.10.1200.10:FF:000005">
    <property type="entry name" value="Nonribosomal peptide synthetase 1"/>
    <property type="match status" value="1"/>
</dbReference>
<evidence type="ECO:0000313" key="9">
    <source>
        <dbReference type="EMBL" id="GAS94991.1"/>
    </source>
</evidence>
<dbReference type="NCBIfam" id="TIGR01720">
    <property type="entry name" value="NRPS-para261"/>
    <property type="match status" value="3"/>
</dbReference>
<evidence type="ECO:0000259" key="8">
    <source>
        <dbReference type="PROSITE" id="PS50075"/>
    </source>
</evidence>
<dbReference type="Pfam" id="PF00501">
    <property type="entry name" value="AMP-binding"/>
    <property type="match status" value="6"/>
</dbReference>
<dbReference type="Gene3D" id="3.40.50.980">
    <property type="match status" value="4"/>
</dbReference>
<protein>
    <submittedName>
        <fullName evidence="9">Peptide synthetase</fullName>
    </submittedName>
</protein>
<dbReference type="SUPFAM" id="SSF53474">
    <property type="entry name" value="alpha/beta-Hydrolases"/>
    <property type="match status" value="1"/>
</dbReference>
<feature type="region of interest" description="Disordered" evidence="7">
    <location>
        <begin position="7188"/>
        <end position="7210"/>
    </location>
</feature>
<dbReference type="SUPFAM" id="SSF47336">
    <property type="entry name" value="ACP-like"/>
    <property type="match status" value="6"/>
</dbReference>
<dbReference type="InterPro" id="IPR009081">
    <property type="entry name" value="PP-bd_ACP"/>
</dbReference>
<dbReference type="GO" id="GO:0044550">
    <property type="term" value="P:secondary metabolite biosynthetic process"/>
    <property type="evidence" value="ECO:0007669"/>
    <property type="project" value="UniProtKB-ARBA"/>
</dbReference>
<dbReference type="InterPro" id="IPR023213">
    <property type="entry name" value="CAT-like_dom_sf"/>
</dbReference>
<dbReference type="GO" id="GO:0017000">
    <property type="term" value="P:antibiotic biosynthetic process"/>
    <property type="evidence" value="ECO:0007669"/>
    <property type="project" value="UniProtKB-KW"/>
</dbReference>
<feature type="region of interest" description="Disordered" evidence="7">
    <location>
        <begin position="6476"/>
        <end position="6495"/>
    </location>
</feature>
<dbReference type="InterPro" id="IPR025110">
    <property type="entry name" value="AMP-bd_C"/>
</dbReference>
<dbReference type="SMART" id="SM00824">
    <property type="entry name" value="PKS_TE"/>
    <property type="match status" value="1"/>
</dbReference>
<dbReference type="GO" id="GO:0072330">
    <property type="term" value="P:monocarboxylic acid biosynthetic process"/>
    <property type="evidence" value="ECO:0007669"/>
    <property type="project" value="UniProtKB-ARBA"/>
</dbReference>
<feature type="domain" description="Carrier" evidence="8">
    <location>
        <begin position="4643"/>
        <end position="4717"/>
    </location>
</feature>
<dbReference type="InterPro" id="IPR001242">
    <property type="entry name" value="Condensation_dom"/>
</dbReference>
<dbReference type="Gene3D" id="2.30.38.10">
    <property type="entry name" value="Luciferase, Domain 3"/>
    <property type="match status" value="2"/>
</dbReference>
<evidence type="ECO:0000313" key="10">
    <source>
        <dbReference type="Proteomes" id="UP000069443"/>
    </source>
</evidence>
<dbReference type="InterPro" id="IPR010060">
    <property type="entry name" value="NRPS_synth"/>
</dbReference>
<feature type="domain" description="Carrier" evidence="8">
    <location>
        <begin position="6190"/>
        <end position="6265"/>
    </location>
</feature>
<dbReference type="GO" id="GO:0008610">
    <property type="term" value="P:lipid biosynthetic process"/>
    <property type="evidence" value="ECO:0007669"/>
    <property type="project" value="UniProtKB-ARBA"/>
</dbReference>
<dbReference type="Pfam" id="PF00668">
    <property type="entry name" value="Condensation"/>
    <property type="match status" value="8"/>
</dbReference>
<dbReference type="InterPro" id="IPR001031">
    <property type="entry name" value="Thioesterase"/>
</dbReference>
<keyword evidence="6" id="KW-0045">Antibiotic biosynthesis</keyword>
<feature type="domain" description="Carrier" evidence="8">
    <location>
        <begin position="3135"/>
        <end position="3209"/>
    </location>
</feature>
<dbReference type="PROSITE" id="PS00455">
    <property type="entry name" value="AMP_BINDING"/>
    <property type="match status" value="6"/>
</dbReference>
<dbReference type="STRING" id="228230.RMCC_1957"/>
<dbReference type="Gene3D" id="3.40.50.1820">
    <property type="entry name" value="alpha/beta hydrolase"/>
    <property type="match status" value="2"/>
</dbReference>
<dbReference type="InterPro" id="IPR010071">
    <property type="entry name" value="AA_adenyl_dom"/>
</dbReference>
<dbReference type="FunFam" id="3.40.50.980:FF:000002">
    <property type="entry name" value="Enterobactin synthetase component F"/>
    <property type="match status" value="2"/>
</dbReference>
<feature type="region of interest" description="Disordered" evidence="7">
    <location>
        <begin position="7232"/>
        <end position="7257"/>
    </location>
</feature>
<dbReference type="UniPathway" id="UPA00011"/>
<dbReference type="GO" id="GO:0005737">
    <property type="term" value="C:cytoplasm"/>
    <property type="evidence" value="ECO:0007669"/>
    <property type="project" value="TreeGrafter"/>
</dbReference>
<dbReference type="CDD" id="cd05930">
    <property type="entry name" value="A_NRPS"/>
    <property type="match status" value="3"/>
</dbReference>
<feature type="domain" description="Carrier" evidence="8">
    <location>
        <begin position="2048"/>
        <end position="2122"/>
    </location>
</feature>
<evidence type="ECO:0000256" key="1">
    <source>
        <dbReference type="ARBA" id="ARBA00001957"/>
    </source>
</evidence>
<dbReference type="FunFam" id="3.30.300.30:FF:000015">
    <property type="entry name" value="Nonribosomal peptide synthase SidD"/>
    <property type="match status" value="1"/>
</dbReference>
<dbReference type="PANTHER" id="PTHR45527:SF1">
    <property type="entry name" value="FATTY ACID SYNTHASE"/>
    <property type="match status" value="1"/>
</dbReference>
<dbReference type="FunFam" id="3.30.300.30:FF:000010">
    <property type="entry name" value="Enterobactin synthetase component F"/>
    <property type="match status" value="2"/>
</dbReference>
<dbReference type="Gene3D" id="3.40.50.12780">
    <property type="entry name" value="N-terminal domain of ligase-like"/>
    <property type="match status" value="4"/>
</dbReference>
<accession>A0A100WB81</accession>
<dbReference type="PROSITE" id="PS00012">
    <property type="entry name" value="PHOSPHOPANTETHEINE"/>
    <property type="match status" value="6"/>
</dbReference>
<keyword evidence="4" id="KW-0597">Phosphoprotein</keyword>
<dbReference type="FunFam" id="3.40.50.12780:FF:000012">
    <property type="entry name" value="Non-ribosomal peptide synthetase"/>
    <property type="match status" value="3"/>
</dbReference>
<dbReference type="CDD" id="cd19540">
    <property type="entry name" value="LCL_NRPS-like"/>
    <property type="match status" value="1"/>
</dbReference>
<dbReference type="Pfam" id="PF13193">
    <property type="entry name" value="AMP-binding_C"/>
    <property type="match status" value="4"/>
</dbReference>
<evidence type="ECO:0000256" key="3">
    <source>
        <dbReference type="ARBA" id="ARBA00022450"/>
    </source>
</evidence>
<evidence type="ECO:0000256" key="6">
    <source>
        <dbReference type="ARBA" id="ARBA00023194"/>
    </source>
</evidence>
<dbReference type="Pfam" id="PF00975">
    <property type="entry name" value="Thioesterase"/>
    <property type="match status" value="1"/>
</dbReference>
<comment type="caution">
    <text evidence="9">The sequence shown here is derived from an EMBL/GenBank/DDBJ whole genome shotgun (WGS) entry which is preliminary data.</text>
</comment>
<dbReference type="InterPro" id="IPR045851">
    <property type="entry name" value="AMP-bd_C_sf"/>
</dbReference>
<dbReference type="InterPro" id="IPR020802">
    <property type="entry name" value="TesA-like"/>
</dbReference>
<dbReference type="InterPro" id="IPR020806">
    <property type="entry name" value="PKS_PP-bd"/>
</dbReference>
<reference evidence="10" key="2">
    <citation type="submission" date="2016-02" db="EMBL/GenBank/DDBJ databases">
        <title>Draft genome sequence of five rapidly growing Mycobacterium species.</title>
        <authorList>
            <person name="Katahira K."/>
            <person name="Gotou Y."/>
            <person name="Iida K."/>
            <person name="Ogura Y."/>
            <person name="Hayashi T."/>
        </authorList>
    </citation>
    <scope>NUCLEOTIDE SEQUENCE [LARGE SCALE GENOMIC DNA]</scope>
    <source>
        <strain evidence="10">JCM15298</strain>
    </source>
</reference>
<dbReference type="PROSITE" id="PS50075">
    <property type="entry name" value="CARRIER"/>
    <property type="match status" value="6"/>
</dbReference>
<dbReference type="Pfam" id="PF00550">
    <property type="entry name" value="PP-binding"/>
    <property type="match status" value="6"/>
</dbReference>
<dbReference type="InterPro" id="IPR042099">
    <property type="entry name" value="ANL_N_sf"/>
</dbReference>
<dbReference type="GO" id="GO:0043041">
    <property type="term" value="P:amino acid activation for nonribosomal peptide biosynthetic process"/>
    <property type="evidence" value="ECO:0007669"/>
    <property type="project" value="TreeGrafter"/>
</dbReference>
<reference evidence="10" key="1">
    <citation type="journal article" date="2016" name="Genome Announc.">
        <title>Draft Genome Sequences of Five Rapidly Growing Mycobacterium Species, M. thermoresistibile, M. fortuitum subsp. acetamidolyticum, M. canariasense, M. brisbanense, and M. novocastrense.</title>
        <authorList>
            <person name="Katahira K."/>
            <person name="Ogura Y."/>
            <person name="Gotoh Y."/>
            <person name="Hayashi T."/>
        </authorList>
    </citation>
    <scope>NUCLEOTIDE SEQUENCE [LARGE SCALE GENOMIC DNA]</scope>
    <source>
        <strain evidence="10">JCM15298</strain>
    </source>
</reference>
<feature type="domain" description="Carrier" evidence="8">
    <location>
        <begin position="7239"/>
        <end position="7314"/>
    </location>
</feature>
<dbReference type="Gene3D" id="3.30.559.10">
    <property type="entry name" value="Chloramphenicol acetyltransferase-like domain"/>
    <property type="match status" value="8"/>
</dbReference>
<keyword evidence="3" id="KW-0596">Phosphopantetheine</keyword>
<keyword evidence="5" id="KW-0677">Repeat</keyword>
<dbReference type="RefSeq" id="WP_234811758.1">
    <property type="nucleotide sequence ID" value="NZ_BCSY01000036.1"/>
</dbReference>
<comment type="similarity">
    <text evidence="2">Belongs to the ATP-dependent AMP-binding enzyme family.</text>
</comment>
<dbReference type="CDD" id="cd17643">
    <property type="entry name" value="A_NRPS_Cytc1-like"/>
    <property type="match status" value="1"/>
</dbReference>
<dbReference type="InterPro" id="IPR029058">
    <property type="entry name" value="AB_hydrolase_fold"/>
</dbReference>
<dbReference type="InterPro" id="IPR000873">
    <property type="entry name" value="AMP-dep_synth/lig_dom"/>
</dbReference>
<evidence type="ECO:0000256" key="2">
    <source>
        <dbReference type="ARBA" id="ARBA00006432"/>
    </source>
</evidence>
<dbReference type="NCBIfam" id="NF004282">
    <property type="entry name" value="PRK05691.1"/>
    <property type="match status" value="10"/>
</dbReference>
<dbReference type="NCBIfam" id="TIGR01733">
    <property type="entry name" value="AA-adenyl-dom"/>
    <property type="match status" value="6"/>
</dbReference>
<organism evidence="9 10">
    <name type="scientific">Mycolicibacterium canariasense</name>
    <name type="common">Mycobacterium canariasense</name>
    <dbReference type="NCBI Taxonomy" id="228230"/>
    <lineage>
        <taxon>Bacteria</taxon>
        <taxon>Bacillati</taxon>
        <taxon>Actinomycetota</taxon>
        <taxon>Actinomycetes</taxon>
        <taxon>Mycobacteriales</taxon>
        <taxon>Mycobacteriaceae</taxon>
        <taxon>Mycolicibacterium</taxon>
    </lineage>
</organism>
<dbReference type="Proteomes" id="UP000069443">
    <property type="component" value="Unassembled WGS sequence"/>
</dbReference>
<evidence type="ECO:0000256" key="5">
    <source>
        <dbReference type="ARBA" id="ARBA00022737"/>
    </source>
</evidence>
<dbReference type="SMART" id="SM00823">
    <property type="entry name" value="PKS_PP"/>
    <property type="match status" value="6"/>
</dbReference>
<evidence type="ECO:0000256" key="7">
    <source>
        <dbReference type="SAM" id="MobiDB-lite"/>
    </source>
</evidence>
<name>A0A100WB81_MYCCR</name>
<dbReference type="Gene3D" id="3.30.559.30">
    <property type="entry name" value="Nonribosomal peptide synthetase, condensation domain"/>
    <property type="match status" value="8"/>
</dbReference>
<dbReference type="SUPFAM" id="SSF52777">
    <property type="entry name" value="CoA-dependent acyltransferases"/>
    <property type="match status" value="16"/>
</dbReference>
<dbReference type="EMBL" id="BCSY01000036">
    <property type="protein sequence ID" value="GAS94991.1"/>
    <property type="molecule type" value="Genomic_DNA"/>
</dbReference>
<dbReference type="FunFam" id="2.30.38.10:FF:000001">
    <property type="entry name" value="Non-ribosomal peptide synthetase PvdI"/>
    <property type="match status" value="2"/>
</dbReference>
<dbReference type="GO" id="GO:0003824">
    <property type="term" value="F:catalytic activity"/>
    <property type="evidence" value="ECO:0007669"/>
    <property type="project" value="InterPro"/>
</dbReference>
<dbReference type="InterPro" id="IPR020845">
    <property type="entry name" value="AMP-binding_CS"/>
</dbReference>
<dbReference type="Gene3D" id="3.30.300.30">
    <property type="match status" value="6"/>
</dbReference>
<dbReference type="SUPFAM" id="SSF56801">
    <property type="entry name" value="Acetyl-CoA synthetase-like"/>
    <property type="match status" value="6"/>
</dbReference>
<gene>
    <name evidence="9" type="ORF">RMCC_1957</name>
</gene>